<accession>A0AAE1VM97</accession>
<evidence type="ECO:0008006" key="3">
    <source>
        <dbReference type="Google" id="ProtNLM"/>
    </source>
</evidence>
<gene>
    <name evidence="1" type="ORF">RND71_012983</name>
</gene>
<proteinExistence type="predicted"/>
<dbReference type="InterPro" id="IPR036554">
    <property type="entry name" value="GHMP_kinase_C_sf"/>
</dbReference>
<keyword evidence="2" id="KW-1185">Reference proteome</keyword>
<name>A0AAE1VM97_9SOLA</name>
<dbReference type="SUPFAM" id="SSF55060">
    <property type="entry name" value="GHMP Kinase, C-terminal domain"/>
    <property type="match status" value="1"/>
</dbReference>
<organism evidence="1 2">
    <name type="scientific">Anisodus tanguticus</name>
    <dbReference type="NCBI Taxonomy" id="243964"/>
    <lineage>
        <taxon>Eukaryota</taxon>
        <taxon>Viridiplantae</taxon>
        <taxon>Streptophyta</taxon>
        <taxon>Embryophyta</taxon>
        <taxon>Tracheophyta</taxon>
        <taxon>Spermatophyta</taxon>
        <taxon>Magnoliopsida</taxon>
        <taxon>eudicotyledons</taxon>
        <taxon>Gunneridae</taxon>
        <taxon>Pentapetalae</taxon>
        <taxon>asterids</taxon>
        <taxon>lamiids</taxon>
        <taxon>Solanales</taxon>
        <taxon>Solanaceae</taxon>
        <taxon>Solanoideae</taxon>
        <taxon>Hyoscyameae</taxon>
        <taxon>Anisodus</taxon>
    </lineage>
</organism>
<sequence length="60" mass="6348">MQHSQSSESEGGTLFGAKITGGGSGGTVCVIGRNCLRSNEQIIEVVFYSFILIQLLTSLL</sequence>
<dbReference type="AlphaFoldDB" id="A0AAE1VM97"/>
<protein>
    <recommendedName>
        <fullName evidence="3">GHMP kinase C-terminal domain-containing protein</fullName>
    </recommendedName>
</protein>
<evidence type="ECO:0000313" key="1">
    <source>
        <dbReference type="EMBL" id="KAK4369191.1"/>
    </source>
</evidence>
<comment type="caution">
    <text evidence="1">The sequence shown here is derived from an EMBL/GenBank/DDBJ whole genome shotgun (WGS) entry which is preliminary data.</text>
</comment>
<dbReference type="Proteomes" id="UP001291623">
    <property type="component" value="Unassembled WGS sequence"/>
</dbReference>
<evidence type="ECO:0000313" key="2">
    <source>
        <dbReference type="Proteomes" id="UP001291623"/>
    </source>
</evidence>
<reference evidence="1" key="1">
    <citation type="submission" date="2023-12" db="EMBL/GenBank/DDBJ databases">
        <title>Genome assembly of Anisodus tanguticus.</title>
        <authorList>
            <person name="Wang Y.-J."/>
        </authorList>
    </citation>
    <scope>NUCLEOTIDE SEQUENCE</scope>
    <source>
        <strain evidence="1">KB-2021</strain>
        <tissue evidence="1">Leaf</tissue>
    </source>
</reference>
<dbReference type="EMBL" id="JAVYJV010000006">
    <property type="protein sequence ID" value="KAK4369191.1"/>
    <property type="molecule type" value="Genomic_DNA"/>
</dbReference>